<reference evidence="1 2" key="1">
    <citation type="journal article" date="2020" name="Nature">
        <title>Six reference-quality genomes reveal evolution of bat adaptations.</title>
        <authorList>
            <person name="Jebb D."/>
            <person name="Huang Z."/>
            <person name="Pippel M."/>
            <person name="Hughes G.M."/>
            <person name="Lavrichenko K."/>
            <person name="Devanna P."/>
            <person name="Winkler S."/>
            <person name="Jermiin L.S."/>
            <person name="Skirmuntt E.C."/>
            <person name="Katzourakis A."/>
            <person name="Burkitt-Gray L."/>
            <person name="Ray D.A."/>
            <person name="Sullivan K.A.M."/>
            <person name="Roscito J.G."/>
            <person name="Kirilenko B.M."/>
            <person name="Davalos L.M."/>
            <person name="Corthals A.P."/>
            <person name="Power M.L."/>
            <person name="Jones G."/>
            <person name="Ransome R.D."/>
            <person name="Dechmann D.K.N."/>
            <person name="Locatelli A.G."/>
            <person name="Puechmaille S.J."/>
            <person name="Fedrigo O."/>
            <person name="Jarvis E.D."/>
            <person name="Hiller M."/>
            <person name="Vernes S.C."/>
            <person name="Myers E.W."/>
            <person name="Teeling E.C."/>
        </authorList>
    </citation>
    <scope>NUCLEOTIDE SEQUENCE [LARGE SCALE GENOMIC DNA]</scope>
    <source>
        <strain evidence="1">MRouAeg1</strain>
        <tissue evidence="1">Muscle</tissue>
    </source>
</reference>
<dbReference type="EMBL" id="JACASE010000006">
    <property type="protein sequence ID" value="KAF6456895.1"/>
    <property type="molecule type" value="Genomic_DNA"/>
</dbReference>
<sequence length="136" mass="14943">MWPTGIPLMVHYNAIEGMSLMKPIRKMLTKCNLNTLVTWMIFESQAMVTTHPRCGPPLPPSEAGRIVAGNGDAPFSALLSCSTSHPQKTFHLLSLSSPHSFIPLFIFLSCFPGLPHCYKHAFSNFESLKKLGGTPS</sequence>
<comment type="caution">
    <text evidence="1">The sequence shown here is derived from an EMBL/GenBank/DDBJ whole genome shotgun (WGS) entry which is preliminary data.</text>
</comment>
<evidence type="ECO:0000313" key="2">
    <source>
        <dbReference type="Proteomes" id="UP000593571"/>
    </source>
</evidence>
<dbReference type="AlphaFoldDB" id="A0A7J8GB62"/>
<accession>A0A7J8GB62</accession>
<evidence type="ECO:0000313" key="1">
    <source>
        <dbReference type="EMBL" id="KAF6456895.1"/>
    </source>
</evidence>
<keyword evidence="2" id="KW-1185">Reference proteome</keyword>
<protein>
    <submittedName>
        <fullName evidence="1">Uncharacterized protein</fullName>
    </submittedName>
</protein>
<proteinExistence type="predicted"/>
<dbReference type="Proteomes" id="UP000593571">
    <property type="component" value="Unassembled WGS sequence"/>
</dbReference>
<gene>
    <name evidence="1" type="ORF">HJG63_011528</name>
</gene>
<name>A0A7J8GB62_ROUAE</name>
<organism evidence="1 2">
    <name type="scientific">Rousettus aegyptiacus</name>
    <name type="common">Egyptian fruit bat</name>
    <name type="synonym">Pteropus aegyptiacus</name>
    <dbReference type="NCBI Taxonomy" id="9407"/>
    <lineage>
        <taxon>Eukaryota</taxon>
        <taxon>Metazoa</taxon>
        <taxon>Chordata</taxon>
        <taxon>Craniata</taxon>
        <taxon>Vertebrata</taxon>
        <taxon>Euteleostomi</taxon>
        <taxon>Mammalia</taxon>
        <taxon>Eutheria</taxon>
        <taxon>Laurasiatheria</taxon>
        <taxon>Chiroptera</taxon>
        <taxon>Yinpterochiroptera</taxon>
        <taxon>Pteropodoidea</taxon>
        <taxon>Pteropodidae</taxon>
        <taxon>Rousettinae</taxon>
        <taxon>Rousettus</taxon>
    </lineage>
</organism>